<dbReference type="InParanoid" id="A0A804NRU5"/>
<sequence>MTPTRVRDGLGFCPRKNMLGNTTPPIGEVAPKGVAVAEALAQEAPTTNVRPRATVVAVLHTICVTQARMVLGNERVHRNSAPRKRFLYPARMETWVLRTIGERWRQHKSNLKSIYFDPHKSQDANNSNAPDGVLADQWVALVNNWMTPKAQGELKELLAQQPDLADSSNEKDAWEGDALNRILGKEKPGHIHGLGLVPNPKQVFDASTSSRMKHLNVTTLDETSSEDVVSLRLELEKLQKHVQKQDDTILDLQHTVERQKRQHGYLDAPLSPPTDVRPAMKRQEDENEDDEYEELHSHYKCSKIQDKSKPPQSRREALHASRVSASIKVSTDIFLKSTRYPNRKVSLGRVLSQDPKTKVGDVALGKEFWMVRVSLVSVRDEPLIRPYNNFKVLGQVGNGLQVVLKRLTDNMG</sequence>
<evidence type="ECO:0000256" key="1">
    <source>
        <dbReference type="SAM" id="Coils"/>
    </source>
</evidence>
<evidence type="ECO:0000313" key="4">
    <source>
        <dbReference type="EnsemblPlants" id="Zm00001eb181280_P001"/>
    </source>
</evidence>
<dbReference type="Proteomes" id="UP000007305">
    <property type="component" value="Chromosome 4"/>
</dbReference>
<feature type="domain" description="Transposase Tnp1/En/Spm-like" evidence="3">
    <location>
        <begin position="337"/>
        <end position="393"/>
    </location>
</feature>
<dbReference type="InterPro" id="IPR004264">
    <property type="entry name" value="Transposase_23"/>
</dbReference>
<reference evidence="4" key="2">
    <citation type="submission" date="2019-07" db="EMBL/GenBank/DDBJ databases">
        <authorList>
            <person name="Seetharam A."/>
            <person name="Woodhouse M."/>
            <person name="Cannon E."/>
        </authorList>
    </citation>
    <scope>NUCLEOTIDE SEQUENCE [LARGE SCALE GENOMIC DNA]</scope>
    <source>
        <strain evidence="4">cv. B73</strain>
    </source>
</reference>
<dbReference type="AlphaFoldDB" id="A0A804NRU5"/>
<name>A0A804NRU5_MAIZE</name>
<feature type="coiled-coil region" evidence="1">
    <location>
        <begin position="228"/>
        <end position="255"/>
    </location>
</feature>
<feature type="compositionally biased region" description="Basic and acidic residues" evidence="2">
    <location>
        <begin position="303"/>
        <end position="319"/>
    </location>
</feature>
<evidence type="ECO:0000259" key="3">
    <source>
        <dbReference type="Pfam" id="PF03017"/>
    </source>
</evidence>
<evidence type="ECO:0000313" key="5">
    <source>
        <dbReference type="Proteomes" id="UP000007305"/>
    </source>
</evidence>
<reference evidence="5" key="1">
    <citation type="journal article" date="2009" name="Science">
        <title>The B73 maize genome: complexity, diversity, and dynamics.</title>
        <authorList>
            <person name="Schnable P.S."/>
            <person name="Ware D."/>
            <person name="Fulton R.S."/>
            <person name="Stein J.C."/>
            <person name="Wei F."/>
            <person name="Pasternak S."/>
            <person name="Liang C."/>
            <person name="Zhang J."/>
            <person name="Fulton L."/>
            <person name="Graves T.A."/>
            <person name="Minx P."/>
            <person name="Reily A.D."/>
            <person name="Courtney L."/>
            <person name="Kruchowski S.S."/>
            <person name="Tomlinson C."/>
            <person name="Strong C."/>
            <person name="Delehaunty K."/>
            <person name="Fronick C."/>
            <person name="Courtney B."/>
            <person name="Rock S.M."/>
            <person name="Belter E."/>
            <person name="Du F."/>
            <person name="Kim K."/>
            <person name="Abbott R.M."/>
            <person name="Cotton M."/>
            <person name="Levy A."/>
            <person name="Marchetto P."/>
            <person name="Ochoa K."/>
            <person name="Jackson S.M."/>
            <person name="Gillam B."/>
            <person name="Chen W."/>
            <person name="Yan L."/>
            <person name="Higginbotham J."/>
            <person name="Cardenas M."/>
            <person name="Waligorski J."/>
            <person name="Applebaum E."/>
            <person name="Phelps L."/>
            <person name="Falcone J."/>
            <person name="Kanchi K."/>
            <person name="Thane T."/>
            <person name="Scimone A."/>
            <person name="Thane N."/>
            <person name="Henke J."/>
            <person name="Wang T."/>
            <person name="Ruppert J."/>
            <person name="Shah N."/>
            <person name="Rotter K."/>
            <person name="Hodges J."/>
            <person name="Ingenthron E."/>
            <person name="Cordes M."/>
            <person name="Kohlberg S."/>
            <person name="Sgro J."/>
            <person name="Delgado B."/>
            <person name="Mead K."/>
            <person name="Chinwalla A."/>
            <person name="Leonard S."/>
            <person name="Crouse K."/>
            <person name="Collura K."/>
            <person name="Kudrna D."/>
            <person name="Currie J."/>
            <person name="He R."/>
            <person name="Angelova A."/>
            <person name="Rajasekar S."/>
            <person name="Mueller T."/>
            <person name="Lomeli R."/>
            <person name="Scara G."/>
            <person name="Ko A."/>
            <person name="Delaney K."/>
            <person name="Wissotski M."/>
            <person name="Lopez G."/>
            <person name="Campos D."/>
            <person name="Braidotti M."/>
            <person name="Ashley E."/>
            <person name="Golser W."/>
            <person name="Kim H."/>
            <person name="Lee S."/>
            <person name="Lin J."/>
            <person name="Dujmic Z."/>
            <person name="Kim W."/>
            <person name="Talag J."/>
            <person name="Zuccolo A."/>
            <person name="Fan C."/>
            <person name="Sebastian A."/>
            <person name="Kramer M."/>
            <person name="Spiegel L."/>
            <person name="Nascimento L."/>
            <person name="Zutavern T."/>
            <person name="Miller B."/>
            <person name="Ambroise C."/>
            <person name="Muller S."/>
            <person name="Spooner W."/>
            <person name="Narechania A."/>
            <person name="Ren L."/>
            <person name="Wei S."/>
            <person name="Kumari S."/>
            <person name="Faga B."/>
            <person name="Levy M.J."/>
            <person name="McMahan L."/>
            <person name="Van Buren P."/>
            <person name="Vaughn M.W."/>
            <person name="Ying K."/>
            <person name="Yeh C.-T."/>
            <person name="Emrich S.J."/>
            <person name="Jia Y."/>
            <person name="Kalyanaraman A."/>
            <person name="Hsia A.-P."/>
            <person name="Barbazuk W.B."/>
            <person name="Baucom R.S."/>
            <person name="Brutnell T.P."/>
            <person name="Carpita N.C."/>
            <person name="Chaparro C."/>
            <person name="Chia J.-M."/>
            <person name="Deragon J.-M."/>
            <person name="Estill J.C."/>
            <person name="Fu Y."/>
            <person name="Jeddeloh J.A."/>
            <person name="Han Y."/>
            <person name="Lee H."/>
            <person name="Li P."/>
            <person name="Lisch D.R."/>
            <person name="Liu S."/>
            <person name="Liu Z."/>
            <person name="Nagel D.H."/>
            <person name="McCann M.C."/>
            <person name="SanMiguel P."/>
            <person name="Myers A.M."/>
            <person name="Nettleton D."/>
            <person name="Nguyen J."/>
            <person name="Penning B.W."/>
            <person name="Ponnala L."/>
            <person name="Schneider K.L."/>
            <person name="Schwartz D.C."/>
            <person name="Sharma A."/>
            <person name="Soderlund C."/>
            <person name="Springer N.M."/>
            <person name="Sun Q."/>
            <person name="Wang H."/>
            <person name="Waterman M."/>
            <person name="Westerman R."/>
            <person name="Wolfgruber T.K."/>
            <person name="Yang L."/>
            <person name="Yu Y."/>
            <person name="Zhang L."/>
            <person name="Zhou S."/>
            <person name="Zhu Q."/>
            <person name="Bennetzen J.L."/>
            <person name="Dawe R.K."/>
            <person name="Jiang J."/>
            <person name="Jiang N."/>
            <person name="Presting G.G."/>
            <person name="Wessler S.R."/>
            <person name="Aluru S."/>
            <person name="Martienssen R.A."/>
            <person name="Clifton S.W."/>
            <person name="McCombie W.R."/>
            <person name="Wing R.A."/>
            <person name="Wilson R.K."/>
        </authorList>
    </citation>
    <scope>NUCLEOTIDE SEQUENCE [LARGE SCALE GENOMIC DNA]</scope>
    <source>
        <strain evidence="5">cv. B73</strain>
    </source>
</reference>
<dbReference type="Pfam" id="PF03017">
    <property type="entry name" value="Transposase_23"/>
    <property type="match status" value="1"/>
</dbReference>
<dbReference type="Gramene" id="Zm00001eb181280_T001">
    <property type="protein sequence ID" value="Zm00001eb181280_P001"/>
    <property type="gene ID" value="Zm00001eb181280"/>
</dbReference>
<keyword evidence="5" id="KW-1185">Reference proteome</keyword>
<accession>A0A804NRU5</accession>
<proteinExistence type="predicted"/>
<evidence type="ECO:0000256" key="2">
    <source>
        <dbReference type="SAM" id="MobiDB-lite"/>
    </source>
</evidence>
<reference evidence="4" key="3">
    <citation type="submission" date="2021-05" db="UniProtKB">
        <authorList>
            <consortium name="EnsemblPlants"/>
        </authorList>
    </citation>
    <scope>IDENTIFICATION</scope>
    <source>
        <strain evidence="4">cv. B73</strain>
    </source>
</reference>
<dbReference type="PANTHER" id="PTHR33144:SF16">
    <property type="entry name" value="OS02G0129000 PROTEIN"/>
    <property type="match status" value="1"/>
</dbReference>
<protein>
    <recommendedName>
        <fullName evidence="3">Transposase Tnp1/En/Spm-like domain-containing protein</fullName>
    </recommendedName>
</protein>
<organism evidence="4 5">
    <name type="scientific">Zea mays</name>
    <name type="common">Maize</name>
    <dbReference type="NCBI Taxonomy" id="4577"/>
    <lineage>
        <taxon>Eukaryota</taxon>
        <taxon>Viridiplantae</taxon>
        <taxon>Streptophyta</taxon>
        <taxon>Embryophyta</taxon>
        <taxon>Tracheophyta</taxon>
        <taxon>Spermatophyta</taxon>
        <taxon>Magnoliopsida</taxon>
        <taxon>Liliopsida</taxon>
        <taxon>Poales</taxon>
        <taxon>Poaceae</taxon>
        <taxon>PACMAD clade</taxon>
        <taxon>Panicoideae</taxon>
        <taxon>Andropogonodae</taxon>
        <taxon>Andropogoneae</taxon>
        <taxon>Tripsacinae</taxon>
        <taxon>Zea</taxon>
    </lineage>
</organism>
<dbReference type="EnsemblPlants" id="Zm00001eb181280_T001">
    <property type="protein sequence ID" value="Zm00001eb181280_P001"/>
    <property type="gene ID" value="Zm00001eb181280"/>
</dbReference>
<feature type="region of interest" description="Disordered" evidence="2">
    <location>
        <begin position="260"/>
        <end position="321"/>
    </location>
</feature>
<dbReference type="PANTHER" id="PTHR33144">
    <property type="entry name" value="OS10G0409366 PROTEIN-RELATED"/>
    <property type="match status" value="1"/>
</dbReference>
<keyword evidence="1" id="KW-0175">Coiled coil</keyword>